<feature type="transmembrane region" description="Helical" evidence="6">
    <location>
        <begin position="12"/>
        <end position="30"/>
    </location>
</feature>
<evidence type="ECO:0000256" key="3">
    <source>
        <dbReference type="ARBA" id="ARBA00022989"/>
    </source>
</evidence>
<comment type="similarity">
    <text evidence="5">Belongs to the SAT4 family.</text>
</comment>
<accession>A0A9P4IZ14</accession>
<feature type="transmembrane region" description="Helical" evidence="6">
    <location>
        <begin position="133"/>
        <end position="160"/>
    </location>
</feature>
<dbReference type="PANTHER" id="PTHR33048">
    <property type="entry name" value="PTH11-LIKE INTEGRAL MEMBRANE PROTEIN (AFU_ORTHOLOGUE AFUA_5G11245)"/>
    <property type="match status" value="1"/>
</dbReference>
<comment type="subcellular location">
    <subcellularLocation>
        <location evidence="1">Membrane</location>
        <topology evidence="1">Multi-pass membrane protein</topology>
    </subcellularLocation>
</comment>
<dbReference type="Proteomes" id="UP000799439">
    <property type="component" value="Unassembled WGS sequence"/>
</dbReference>
<dbReference type="InterPro" id="IPR052337">
    <property type="entry name" value="SAT4-like"/>
</dbReference>
<keyword evidence="9" id="KW-1185">Reference proteome</keyword>
<feature type="transmembrane region" description="Helical" evidence="6">
    <location>
        <begin position="180"/>
        <end position="202"/>
    </location>
</feature>
<evidence type="ECO:0000256" key="1">
    <source>
        <dbReference type="ARBA" id="ARBA00004141"/>
    </source>
</evidence>
<gene>
    <name evidence="8" type="ORF">K461DRAFT_294460</name>
</gene>
<evidence type="ECO:0000313" key="9">
    <source>
        <dbReference type="Proteomes" id="UP000799439"/>
    </source>
</evidence>
<keyword evidence="4 6" id="KW-0472">Membrane</keyword>
<evidence type="ECO:0000256" key="6">
    <source>
        <dbReference type="SAM" id="Phobius"/>
    </source>
</evidence>
<feature type="transmembrane region" description="Helical" evidence="6">
    <location>
        <begin position="51"/>
        <end position="77"/>
    </location>
</feature>
<dbReference type="GO" id="GO:0016020">
    <property type="term" value="C:membrane"/>
    <property type="evidence" value="ECO:0007669"/>
    <property type="project" value="UniProtKB-SubCell"/>
</dbReference>
<sequence length="371" mass="42422">MTIHTRTDLLILSWTFYSVATFVLLCRLLAKYLNGSRCLKAFEPDDWLMLLILPAYTVQIYFLNVSAVTPTNLFYLGTDLATFTAEDYATRIWGSKVVMLVLQAQMIVLWGAKASLIIMYLRLTKLQNERKYLICLAWYIGLSFLIMELLFCFAWCWPFTNYWAVPTPNIQCSTYYHHLVTNAVFNLSTDLLLLLIVLPLFLKTKMPLRKKVAICGVFSMGIFNIVAAIVSKYNAFTNNLGTEWTKWYLYESSTAILVANLPFVYTLLRRVFNLRSLDDSIGKYGTTVTSGRTADDTLTVAGRSPRTIYDDDELLLERNEGRCIIITTDIEMTEGDSSHKGHIDNKENTAELGVLGREVSKMTREMRDRPV</sequence>
<evidence type="ECO:0000256" key="4">
    <source>
        <dbReference type="ARBA" id="ARBA00023136"/>
    </source>
</evidence>
<proteinExistence type="inferred from homology"/>
<feature type="transmembrane region" description="Helical" evidence="6">
    <location>
        <begin position="214"/>
        <end position="235"/>
    </location>
</feature>
<feature type="transmembrane region" description="Helical" evidence="6">
    <location>
        <begin position="97"/>
        <end position="121"/>
    </location>
</feature>
<dbReference type="Pfam" id="PF20684">
    <property type="entry name" value="Fung_rhodopsin"/>
    <property type="match status" value="1"/>
</dbReference>
<dbReference type="PANTHER" id="PTHR33048:SF110">
    <property type="entry name" value="UBID FAMILY DECARBOXYLASE"/>
    <property type="match status" value="1"/>
</dbReference>
<dbReference type="InterPro" id="IPR049326">
    <property type="entry name" value="Rhodopsin_dom_fungi"/>
</dbReference>
<keyword evidence="3 6" id="KW-1133">Transmembrane helix</keyword>
<evidence type="ECO:0000313" key="8">
    <source>
        <dbReference type="EMBL" id="KAF2151554.1"/>
    </source>
</evidence>
<evidence type="ECO:0000256" key="2">
    <source>
        <dbReference type="ARBA" id="ARBA00022692"/>
    </source>
</evidence>
<evidence type="ECO:0000259" key="7">
    <source>
        <dbReference type="Pfam" id="PF20684"/>
    </source>
</evidence>
<dbReference type="AlphaFoldDB" id="A0A9P4IZ14"/>
<comment type="caution">
    <text evidence="8">The sequence shown here is derived from an EMBL/GenBank/DDBJ whole genome shotgun (WGS) entry which is preliminary data.</text>
</comment>
<dbReference type="OrthoDB" id="3903189at2759"/>
<evidence type="ECO:0000256" key="5">
    <source>
        <dbReference type="ARBA" id="ARBA00038359"/>
    </source>
</evidence>
<reference evidence="8" key="1">
    <citation type="journal article" date="2020" name="Stud. Mycol.">
        <title>101 Dothideomycetes genomes: a test case for predicting lifestyles and emergence of pathogens.</title>
        <authorList>
            <person name="Haridas S."/>
            <person name="Albert R."/>
            <person name="Binder M."/>
            <person name="Bloem J."/>
            <person name="Labutti K."/>
            <person name="Salamov A."/>
            <person name="Andreopoulos B."/>
            <person name="Baker S."/>
            <person name="Barry K."/>
            <person name="Bills G."/>
            <person name="Bluhm B."/>
            <person name="Cannon C."/>
            <person name="Castanera R."/>
            <person name="Culley D."/>
            <person name="Daum C."/>
            <person name="Ezra D."/>
            <person name="Gonzalez J."/>
            <person name="Henrissat B."/>
            <person name="Kuo A."/>
            <person name="Liang C."/>
            <person name="Lipzen A."/>
            <person name="Lutzoni F."/>
            <person name="Magnuson J."/>
            <person name="Mondo S."/>
            <person name="Nolan M."/>
            <person name="Ohm R."/>
            <person name="Pangilinan J."/>
            <person name="Park H.-J."/>
            <person name="Ramirez L."/>
            <person name="Alfaro M."/>
            <person name="Sun H."/>
            <person name="Tritt A."/>
            <person name="Yoshinaga Y."/>
            <person name="Zwiers L.-H."/>
            <person name="Turgeon B."/>
            <person name="Goodwin S."/>
            <person name="Spatafora J."/>
            <person name="Crous P."/>
            <person name="Grigoriev I."/>
        </authorList>
    </citation>
    <scope>NUCLEOTIDE SEQUENCE</scope>
    <source>
        <strain evidence="8">CBS 260.36</strain>
    </source>
</reference>
<feature type="domain" description="Rhodopsin" evidence="7">
    <location>
        <begin position="40"/>
        <end position="270"/>
    </location>
</feature>
<protein>
    <recommendedName>
        <fullName evidence="7">Rhodopsin domain-containing protein</fullName>
    </recommendedName>
</protein>
<keyword evidence="2 6" id="KW-0812">Transmembrane</keyword>
<name>A0A9P4IZ14_9PEZI</name>
<feature type="transmembrane region" description="Helical" evidence="6">
    <location>
        <begin position="247"/>
        <end position="268"/>
    </location>
</feature>
<dbReference type="EMBL" id="ML996087">
    <property type="protein sequence ID" value="KAF2151554.1"/>
    <property type="molecule type" value="Genomic_DNA"/>
</dbReference>
<organism evidence="8 9">
    <name type="scientific">Myriangium duriaei CBS 260.36</name>
    <dbReference type="NCBI Taxonomy" id="1168546"/>
    <lineage>
        <taxon>Eukaryota</taxon>
        <taxon>Fungi</taxon>
        <taxon>Dikarya</taxon>
        <taxon>Ascomycota</taxon>
        <taxon>Pezizomycotina</taxon>
        <taxon>Dothideomycetes</taxon>
        <taxon>Dothideomycetidae</taxon>
        <taxon>Myriangiales</taxon>
        <taxon>Myriangiaceae</taxon>
        <taxon>Myriangium</taxon>
    </lineage>
</organism>